<dbReference type="Pfam" id="PF13365">
    <property type="entry name" value="Trypsin_2"/>
    <property type="match status" value="1"/>
</dbReference>
<evidence type="ECO:0000313" key="1">
    <source>
        <dbReference type="EMBL" id="OUS43558.1"/>
    </source>
</evidence>
<dbReference type="InterPro" id="IPR009003">
    <property type="entry name" value="Peptidase_S1_PA"/>
</dbReference>
<dbReference type="AlphaFoldDB" id="A0A1Y5I239"/>
<dbReference type="EMBL" id="KZ155831">
    <property type="protein sequence ID" value="OUS43558.1"/>
    <property type="molecule type" value="Genomic_DNA"/>
</dbReference>
<organism evidence="1">
    <name type="scientific">Ostreococcus tauri</name>
    <name type="common">Marine green alga</name>
    <dbReference type="NCBI Taxonomy" id="70448"/>
    <lineage>
        <taxon>Eukaryota</taxon>
        <taxon>Viridiplantae</taxon>
        <taxon>Chlorophyta</taxon>
        <taxon>Mamiellophyceae</taxon>
        <taxon>Mamiellales</taxon>
        <taxon>Bathycoccaceae</taxon>
        <taxon>Ostreococcus</taxon>
    </lineage>
</organism>
<gene>
    <name evidence="1" type="ORF">BE221DRAFT_200184</name>
</gene>
<dbReference type="Gene3D" id="2.40.10.10">
    <property type="entry name" value="Trypsin-like serine proteases"/>
    <property type="match status" value="2"/>
</dbReference>
<dbReference type="SUPFAM" id="SSF50494">
    <property type="entry name" value="Trypsin-like serine proteases"/>
    <property type="match status" value="1"/>
</dbReference>
<sequence>MPPPTPVTIAPLGAFTSRSGSAVIVRGPRGVGAVALTAAHVASFAGKKNVLDVKIGEKTRRGRVVGVHAELDLALVDVDDVFDDALVLDVMSADDIRVGMKVEALGVPQAYAGIASAAFRFVLEGKGFDEPRLGTIMATCGGTHAMHTAAVAAGMSGGALVERNSGRVIGVHSFGDAFFGGKRDVCVLAERIKEIEVEDNIDPEAYDSRRVNAMIFASSDKALRELAPELSASERAKWIF</sequence>
<reference evidence="1" key="1">
    <citation type="submission" date="2017-04" db="EMBL/GenBank/DDBJ databases">
        <title>Population genomics of picophytoplankton unveils novel chromosome hypervariability.</title>
        <authorList>
            <consortium name="DOE Joint Genome Institute"/>
            <person name="Blanc-Mathieu R."/>
            <person name="Krasovec M."/>
            <person name="Hebrard M."/>
            <person name="Yau S."/>
            <person name="Desgranges E."/>
            <person name="Martin J."/>
            <person name="Schackwitz W."/>
            <person name="Kuo A."/>
            <person name="Salin G."/>
            <person name="Donnadieu C."/>
            <person name="Desdevises Y."/>
            <person name="Sanchez-Ferandin S."/>
            <person name="Moreau H."/>
            <person name="Rivals E."/>
            <person name="Grigoriev I.V."/>
            <person name="Grimsley N."/>
            <person name="Eyre-Walker A."/>
            <person name="Piganeau G."/>
        </authorList>
    </citation>
    <scope>NUCLEOTIDE SEQUENCE [LARGE SCALE GENOMIC DNA]</scope>
    <source>
        <strain evidence="1">RCC 1115</strain>
    </source>
</reference>
<dbReference type="InterPro" id="IPR043504">
    <property type="entry name" value="Peptidase_S1_PA_chymotrypsin"/>
</dbReference>
<proteinExistence type="predicted"/>
<name>A0A1Y5I239_OSTTA</name>
<protein>
    <submittedName>
        <fullName evidence="1">Trypsin-like cysteine/serine peptidase domain-containing protein</fullName>
    </submittedName>
</protein>
<accession>A0A1Y5I239</accession>
<dbReference type="Proteomes" id="UP000195557">
    <property type="component" value="Unassembled WGS sequence"/>
</dbReference>